<evidence type="ECO:0000313" key="1">
    <source>
        <dbReference type="EMBL" id="CAB4127062.1"/>
    </source>
</evidence>
<protein>
    <submittedName>
        <fullName evidence="1">Uncharacterized protein</fullName>
    </submittedName>
</protein>
<name>A0A6J5L0C5_9CAUD</name>
<sequence length="220" mass="25736">MNVYELSRTWFDFCFENPEKISPNHSALYFFCIEHCNRLGWKERFGLPTTMAKEAIGIRSYNTYIKTLNDLVEFGFIKMVEKSKNQYSSNIIALSKFNKALNKALDKAFIKHVTKQCESTQQSIDSIDKPIYNNTNLQINNITESYFSEFENGNQIHEMARIQKTTIDNLKSKLKEFRTVASTEYVSYGKFIDHFRNWFLKNKEVKSIQTGSSIILGKRK</sequence>
<dbReference type="EMBL" id="LR796200">
    <property type="protein sequence ID" value="CAB4127062.1"/>
    <property type="molecule type" value="Genomic_DNA"/>
</dbReference>
<proteinExistence type="predicted"/>
<reference evidence="1" key="1">
    <citation type="submission" date="2020-04" db="EMBL/GenBank/DDBJ databases">
        <authorList>
            <person name="Chiriac C."/>
            <person name="Salcher M."/>
            <person name="Ghai R."/>
            <person name="Kavagutti S V."/>
        </authorList>
    </citation>
    <scope>NUCLEOTIDE SEQUENCE</scope>
</reference>
<accession>A0A6J5L0C5</accession>
<organism evidence="1">
    <name type="scientific">uncultured Caudovirales phage</name>
    <dbReference type="NCBI Taxonomy" id="2100421"/>
    <lineage>
        <taxon>Viruses</taxon>
        <taxon>Duplodnaviria</taxon>
        <taxon>Heunggongvirae</taxon>
        <taxon>Uroviricota</taxon>
        <taxon>Caudoviricetes</taxon>
        <taxon>Peduoviridae</taxon>
        <taxon>Maltschvirus</taxon>
        <taxon>Maltschvirus maltsch</taxon>
    </lineage>
</organism>
<gene>
    <name evidence="1" type="ORF">UFOVP87_41</name>
</gene>